<gene>
    <name evidence="2" type="ORF">H9853_11595</name>
</gene>
<proteinExistence type="predicted"/>
<comment type="caution">
    <text evidence="2">The sequence shown here is derived from an EMBL/GenBank/DDBJ whole genome shotgun (WGS) entry which is preliminary data.</text>
</comment>
<keyword evidence="1" id="KW-0472">Membrane</keyword>
<keyword evidence="1" id="KW-0812">Transmembrane</keyword>
<evidence type="ECO:0000256" key="1">
    <source>
        <dbReference type="SAM" id="Phobius"/>
    </source>
</evidence>
<organism evidence="2 3">
    <name type="scientific">Candidatus Sphingobacterium stercoripullorum</name>
    <dbReference type="NCBI Taxonomy" id="2838759"/>
    <lineage>
        <taxon>Bacteria</taxon>
        <taxon>Pseudomonadati</taxon>
        <taxon>Bacteroidota</taxon>
        <taxon>Sphingobacteriia</taxon>
        <taxon>Sphingobacteriales</taxon>
        <taxon>Sphingobacteriaceae</taxon>
        <taxon>Sphingobacterium</taxon>
    </lineage>
</organism>
<dbReference type="AlphaFoldDB" id="A0A9D1WAJ0"/>
<feature type="non-terminal residue" evidence="2">
    <location>
        <position position="184"/>
    </location>
</feature>
<reference evidence="2" key="2">
    <citation type="submission" date="2021-04" db="EMBL/GenBank/DDBJ databases">
        <authorList>
            <person name="Gilroy R."/>
        </authorList>
    </citation>
    <scope>NUCLEOTIDE SEQUENCE</scope>
    <source>
        <strain evidence="2">1719</strain>
    </source>
</reference>
<evidence type="ECO:0000313" key="3">
    <source>
        <dbReference type="Proteomes" id="UP000824156"/>
    </source>
</evidence>
<keyword evidence="2" id="KW-0132">Cell division</keyword>
<name>A0A9D1WAJ0_9SPHI</name>
<protein>
    <submittedName>
        <fullName evidence="2">Cell division protein FtsQ</fullName>
    </submittedName>
</protein>
<keyword evidence="2" id="KW-0131">Cell cycle</keyword>
<dbReference type="Proteomes" id="UP000824156">
    <property type="component" value="Unassembled WGS sequence"/>
</dbReference>
<reference evidence="2" key="1">
    <citation type="journal article" date="2021" name="PeerJ">
        <title>Extensive microbial diversity within the chicken gut microbiome revealed by metagenomics and culture.</title>
        <authorList>
            <person name="Gilroy R."/>
            <person name="Ravi A."/>
            <person name="Getino M."/>
            <person name="Pursley I."/>
            <person name="Horton D.L."/>
            <person name="Alikhan N.F."/>
            <person name="Baker D."/>
            <person name="Gharbi K."/>
            <person name="Hall N."/>
            <person name="Watson M."/>
            <person name="Adriaenssens E.M."/>
            <person name="Foster-Nyarko E."/>
            <person name="Jarju S."/>
            <person name="Secka A."/>
            <person name="Antonio M."/>
            <person name="Oren A."/>
            <person name="Chaudhuri R.R."/>
            <person name="La Ragione R."/>
            <person name="Hildebrand F."/>
            <person name="Pallen M.J."/>
        </authorList>
    </citation>
    <scope>NUCLEOTIDE SEQUENCE</scope>
    <source>
        <strain evidence="2">1719</strain>
    </source>
</reference>
<sequence length="184" mass="20935">MKEAIKTIRWKTVFRLLGVVMGLVGVVLLMGLVAKKDAVQVCQELEVIIEGKETFIDQQDISEMISQIYGEVEGKLLQEIPTHEIEQELKGIPYVSNAEVYMDMDGKMSVKVKQREVILRVVPTVGESYYLASDGKKIPVTLKYVPYVMVANGHIREHYQEAMEEIQTPTLEHLYNFAQFVKGD</sequence>
<feature type="transmembrane region" description="Helical" evidence="1">
    <location>
        <begin position="12"/>
        <end position="34"/>
    </location>
</feature>
<evidence type="ECO:0000313" key="2">
    <source>
        <dbReference type="EMBL" id="HIX55655.1"/>
    </source>
</evidence>
<keyword evidence="1" id="KW-1133">Transmembrane helix</keyword>
<accession>A0A9D1WAJ0</accession>
<dbReference type="EMBL" id="DXEZ01000327">
    <property type="protein sequence ID" value="HIX55655.1"/>
    <property type="molecule type" value="Genomic_DNA"/>
</dbReference>
<dbReference type="GO" id="GO:0051301">
    <property type="term" value="P:cell division"/>
    <property type="evidence" value="ECO:0007669"/>
    <property type="project" value="UniProtKB-KW"/>
</dbReference>